<evidence type="ECO:0000259" key="4">
    <source>
        <dbReference type="Pfam" id="PF00685"/>
    </source>
</evidence>
<keyword evidence="6" id="KW-1185">Reference proteome</keyword>
<dbReference type="AlphaFoldDB" id="A0ABD2YBW0"/>
<organism evidence="5 6">
    <name type="scientific">Cinchona calisaya</name>
    <dbReference type="NCBI Taxonomy" id="153742"/>
    <lineage>
        <taxon>Eukaryota</taxon>
        <taxon>Viridiplantae</taxon>
        <taxon>Streptophyta</taxon>
        <taxon>Embryophyta</taxon>
        <taxon>Tracheophyta</taxon>
        <taxon>Spermatophyta</taxon>
        <taxon>Magnoliopsida</taxon>
        <taxon>eudicotyledons</taxon>
        <taxon>Gunneridae</taxon>
        <taxon>Pentapetalae</taxon>
        <taxon>asterids</taxon>
        <taxon>lamiids</taxon>
        <taxon>Gentianales</taxon>
        <taxon>Rubiaceae</taxon>
        <taxon>Cinchonoideae</taxon>
        <taxon>Cinchoneae</taxon>
        <taxon>Cinchona</taxon>
    </lineage>
</organism>
<feature type="domain" description="Sulfotransferase" evidence="4">
    <location>
        <begin position="45"/>
        <end position="312"/>
    </location>
</feature>
<comment type="caution">
    <text evidence="5">The sequence shown here is derived from an EMBL/GenBank/DDBJ whole genome shotgun (WGS) entry which is preliminary data.</text>
</comment>
<evidence type="ECO:0000256" key="2">
    <source>
        <dbReference type="ARBA" id="ARBA00022679"/>
    </source>
</evidence>
<accession>A0ABD2YBW0</accession>
<evidence type="ECO:0000256" key="1">
    <source>
        <dbReference type="ARBA" id="ARBA00005771"/>
    </source>
</evidence>
<dbReference type="SUPFAM" id="SSF52540">
    <property type="entry name" value="P-loop containing nucleoside triphosphate hydrolases"/>
    <property type="match status" value="1"/>
</dbReference>
<reference evidence="5 6" key="1">
    <citation type="submission" date="2024-11" db="EMBL/GenBank/DDBJ databases">
        <title>A near-complete genome assembly of Cinchona calisaya.</title>
        <authorList>
            <person name="Lian D.C."/>
            <person name="Zhao X.W."/>
            <person name="Wei L."/>
        </authorList>
    </citation>
    <scope>NUCLEOTIDE SEQUENCE [LARGE SCALE GENOMIC DNA]</scope>
    <source>
        <tissue evidence="5">Nenye</tissue>
    </source>
</reference>
<proteinExistence type="inferred from homology"/>
<dbReference type="Proteomes" id="UP001630127">
    <property type="component" value="Unassembled WGS sequence"/>
</dbReference>
<dbReference type="Pfam" id="PF00685">
    <property type="entry name" value="Sulfotransfer_1"/>
    <property type="match status" value="1"/>
</dbReference>
<dbReference type="InterPro" id="IPR027417">
    <property type="entry name" value="P-loop_NTPase"/>
</dbReference>
<protein>
    <recommendedName>
        <fullName evidence="3">Sulfotransferase</fullName>
        <ecNumber evidence="3">2.8.2.-</ecNumber>
    </recommendedName>
</protein>
<dbReference type="EC" id="2.8.2.-" evidence="3"/>
<dbReference type="GO" id="GO:0016740">
    <property type="term" value="F:transferase activity"/>
    <property type="evidence" value="ECO:0007669"/>
    <property type="project" value="UniProtKB-KW"/>
</dbReference>
<comment type="similarity">
    <text evidence="1 3">Belongs to the sulfotransferase 1 family.</text>
</comment>
<sequence length="322" mass="37007">MLLTKIPRVKCLSCSTELYQYQGFWYPLDILESLISIQENFKAKPTDIFLCASPKAGFTWLKALGFAIETRRTRFDNDDDLSTNPLLKKLSHDVVPWLELDFTNNIKSRDPKLPLLATHLPYTSLPESVISSGCKIIYMCREPKDTFVSYWHFFQRIILPNNKYSKEAQVSASFEKEFELFCEGKSVGGPYWDHVLGLWRASIEKPGTVLFLKYEEVKGNTLFSVRKLAEFIGKPFSDKEEMERVPQRIVELCSFENLSNLKVNKEGKRLSVGPLEIDHSAFFRKGMSGDWKNHLADEMKETMDQISKEKLLGSNLVFGSTT</sequence>
<dbReference type="PANTHER" id="PTHR11783">
    <property type="entry name" value="SULFOTRANSFERASE SULT"/>
    <property type="match status" value="1"/>
</dbReference>
<gene>
    <name evidence="5" type="ORF">ACH5RR_034322</name>
</gene>
<dbReference type="InterPro" id="IPR000863">
    <property type="entry name" value="Sulfotransferase_dom"/>
</dbReference>
<evidence type="ECO:0000313" key="6">
    <source>
        <dbReference type="Proteomes" id="UP001630127"/>
    </source>
</evidence>
<evidence type="ECO:0000256" key="3">
    <source>
        <dbReference type="RuleBase" id="RU361155"/>
    </source>
</evidence>
<name>A0ABD2YBW0_9GENT</name>
<dbReference type="EMBL" id="JBJUIK010000014">
    <property type="protein sequence ID" value="KAL3504481.1"/>
    <property type="molecule type" value="Genomic_DNA"/>
</dbReference>
<dbReference type="Gene3D" id="3.40.50.300">
    <property type="entry name" value="P-loop containing nucleotide triphosphate hydrolases"/>
    <property type="match status" value="1"/>
</dbReference>
<keyword evidence="2 3" id="KW-0808">Transferase</keyword>
<evidence type="ECO:0000313" key="5">
    <source>
        <dbReference type="EMBL" id="KAL3504481.1"/>
    </source>
</evidence>